<reference evidence="2 3" key="1">
    <citation type="journal article" date="2018" name="Nat. Genet.">
        <title>The Rosa genome provides new insights in the design of modern roses.</title>
        <authorList>
            <person name="Bendahmane M."/>
        </authorList>
    </citation>
    <scope>NUCLEOTIDE SEQUENCE [LARGE SCALE GENOMIC DNA]</scope>
    <source>
        <strain evidence="3">cv. Old Blush</strain>
    </source>
</reference>
<gene>
    <name evidence="2" type="ORF">RchiOBHm_Chr5g0052911</name>
</gene>
<evidence type="ECO:0000313" key="2">
    <source>
        <dbReference type="EMBL" id="PRQ33026.1"/>
    </source>
</evidence>
<evidence type="ECO:0000256" key="1">
    <source>
        <dbReference type="SAM" id="MobiDB-lite"/>
    </source>
</evidence>
<protein>
    <submittedName>
        <fullName evidence="2">Uncharacterized protein</fullName>
    </submittedName>
</protein>
<evidence type="ECO:0000313" key="3">
    <source>
        <dbReference type="Proteomes" id="UP000238479"/>
    </source>
</evidence>
<comment type="caution">
    <text evidence="2">The sequence shown here is derived from an EMBL/GenBank/DDBJ whole genome shotgun (WGS) entry which is preliminary data.</text>
</comment>
<proteinExistence type="predicted"/>
<keyword evidence="3" id="KW-1185">Reference proteome</keyword>
<organism evidence="2 3">
    <name type="scientific">Rosa chinensis</name>
    <name type="common">China rose</name>
    <dbReference type="NCBI Taxonomy" id="74649"/>
    <lineage>
        <taxon>Eukaryota</taxon>
        <taxon>Viridiplantae</taxon>
        <taxon>Streptophyta</taxon>
        <taxon>Embryophyta</taxon>
        <taxon>Tracheophyta</taxon>
        <taxon>Spermatophyta</taxon>
        <taxon>Magnoliopsida</taxon>
        <taxon>eudicotyledons</taxon>
        <taxon>Gunneridae</taxon>
        <taxon>Pentapetalae</taxon>
        <taxon>rosids</taxon>
        <taxon>fabids</taxon>
        <taxon>Rosales</taxon>
        <taxon>Rosaceae</taxon>
        <taxon>Rosoideae</taxon>
        <taxon>Rosoideae incertae sedis</taxon>
        <taxon>Rosa</taxon>
    </lineage>
</organism>
<name>A0A2P6QFR4_ROSCH</name>
<dbReference type="Proteomes" id="UP000238479">
    <property type="component" value="Chromosome 5"/>
</dbReference>
<feature type="region of interest" description="Disordered" evidence="1">
    <location>
        <begin position="1"/>
        <end position="33"/>
    </location>
</feature>
<feature type="compositionally biased region" description="Basic residues" evidence="1">
    <location>
        <begin position="13"/>
        <end position="25"/>
    </location>
</feature>
<dbReference type="Gramene" id="PRQ33026">
    <property type="protein sequence ID" value="PRQ33026"/>
    <property type="gene ID" value="RchiOBHm_Chr5g0052911"/>
</dbReference>
<sequence>MVRNWSKLEFPTKGRKSTRVNRSQHHQGSEIKPSLIMCGSALRKKRRKKN</sequence>
<dbReference type="AlphaFoldDB" id="A0A2P6QFR4"/>
<accession>A0A2P6QFR4</accession>
<dbReference type="EMBL" id="PDCK01000043">
    <property type="protein sequence ID" value="PRQ33026.1"/>
    <property type="molecule type" value="Genomic_DNA"/>
</dbReference>